<reference evidence="1 2" key="1">
    <citation type="submission" date="2020-10" db="EMBL/GenBank/DDBJ databases">
        <title>Sequencing the genomes of 1000 actinobacteria strains.</title>
        <authorList>
            <person name="Klenk H.-P."/>
        </authorList>
    </citation>
    <scope>NUCLEOTIDE SEQUENCE [LARGE SCALE GENOMIC DNA]</scope>
    <source>
        <strain evidence="1 2">DSM 44653</strain>
    </source>
</reference>
<organism evidence="1 2">
    <name type="scientific">Amycolatopsis lexingtonensis</name>
    <dbReference type="NCBI Taxonomy" id="218822"/>
    <lineage>
        <taxon>Bacteria</taxon>
        <taxon>Bacillati</taxon>
        <taxon>Actinomycetota</taxon>
        <taxon>Actinomycetes</taxon>
        <taxon>Pseudonocardiales</taxon>
        <taxon>Pseudonocardiaceae</taxon>
        <taxon>Amycolatopsis</taxon>
    </lineage>
</organism>
<accession>A0ABR9I4L1</accession>
<sequence>MGYQLQGVIATRPVLRSLAGTVEEACIVPLAGHLCLLPMTDALFDAVTVAGAAGLDGFWKAPAGFGDALAACSVGGPVTYVEADYFGGRGTQSAQVWDGGRVVLGLLHLAEGEPTPAGGSPISRALRRLGVAKGEHFDEFDAVGLGRHRETGGWLPSTG</sequence>
<protein>
    <submittedName>
        <fullName evidence="1">Uncharacterized protein</fullName>
    </submittedName>
</protein>
<evidence type="ECO:0000313" key="1">
    <source>
        <dbReference type="EMBL" id="MBE1498163.1"/>
    </source>
</evidence>
<evidence type="ECO:0000313" key="2">
    <source>
        <dbReference type="Proteomes" id="UP000631670"/>
    </source>
</evidence>
<comment type="caution">
    <text evidence="1">The sequence shown here is derived from an EMBL/GenBank/DDBJ whole genome shotgun (WGS) entry which is preliminary data.</text>
</comment>
<name>A0ABR9I4L1_9PSEU</name>
<keyword evidence="2" id="KW-1185">Reference proteome</keyword>
<dbReference type="Proteomes" id="UP000631670">
    <property type="component" value="Unassembled WGS sequence"/>
</dbReference>
<dbReference type="EMBL" id="JADBEG010000001">
    <property type="protein sequence ID" value="MBE1498163.1"/>
    <property type="molecule type" value="Genomic_DNA"/>
</dbReference>
<gene>
    <name evidence="1" type="ORF">H4696_005263</name>
</gene>
<dbReference type="RefSeq" id="WP_086862696.1">
    <property type="nucleotide sequence ID" value="NZ_JADBEG010000001.1"/>
</dbReference>
<proteinExistence type="predicted"/>